<sequence length="539" mass="58157">MKKRTLALLAACTLTIGMLGGCGSDKTKDTTESVQNTQSTQDDDQAAADKVADLIDAIYVQTRNDKTDEQCAEAKAAWDKLTDAQKELVSGENADPDYFGRDTGDASKDDPLNEDNIGENELLVVSFGTSFNDSRVADIGGIEKALAKAYPDWSVRRAFTAQIIINHVQARDDEKIDNVDQALERAVANGVKNLVVQPTHLMHGAEYDELVETLDNYKDKFETVTVAEPLLGEVGSDATVVNEDKAKVAEAITAEAVKTAGFDSLDAAKDDNTAFVFMGHGTSHTAKVSYSQMATQMKDLGYDNVFIGTVEGEPEETACENVIEAVKEAGYKHVVLRPLMVVAGDHANNDMAGDDDDSWKSQFEASGYFDKIDTQISGLGEIDAIQQIYVDHTKNAIESLGNIVTSSESTTGALEDGIYTAKFNTDSSMFHVNEAKNGCGELTVKDGKMSIHISLVSQKIVNLYVGTAADAAKDGAELLQPTTDTVTYDDGTTEEVYGFDVPVEALDKEFDLAILGTKGEWYDHKVSVSDPQPALTDAN</sequence>
<dbReference type="CDD" id="cd03413">
    <property type="entry name" value="CbiK_C"/>
    <property type="match status" value="1"/>
</dbReference>
<dbReference type="Pfam" id="PF06180">
    <property type="entry name" value="CbiK"/>
    <property type="match status" value="1"/>
</dbReference>
<dbReference type="Gene3D" id="3.40.50.1400">
    <property type="match status" value="2"/>
</dbReference>
<dbReference type="RefSeq" id="WP_154430187.1">
    <property type="nucleotide sequence ID" value="NZ_VUNI01000015.1"/>
</dbReference>
<name>A0A6L5YRW8_9FIRM</name>
<organism evidence="3 4">
    <name type="scientific">Roseburia porci</name>
    <dbReference type="NCBI Taxonomy" id="2605790"/>
    <lineage>
        <taxon>Bacteria</taxon>
        <taxon>Bacillati</taxon>
        <taxon>Bacillota</taxon>
        <taxon>Clostridia</taxon>
        <taxon>Lachnospirales</taxon>
        <taxon>Lachnospiraceae</taxon>
        <taxon>Roseburia</taxon>
    </lineage>
</organism>
<proteinExistence type="predicted"/>
<evidence type="ECO:0000256" key="2">
    <source>
        <dbReference type="SAM" id="SignalP"/>
    </source>
</evidence>
<feature type="compositionally biased region" description="Basic and acidic residues" evidence="1">
    <location>
        <begin position="98"/>
        <end position="111"/>
    </location>
</feature>
<dbReference type="GO" id="GO:0016852">
    <property type="term" value="F:sirohydrochlorin cobaltochelatase activity"/>
    <property type="evidence" value="ECO:0007669"/>
    <property type="project" value="InterPro"/>
</dbReference>
<evidence type="ECO:0000313" key="3">
    <source>
        <dbReference type="EMBL" id="MST75224.1"/>
    </source>
</evidence>
<accession>A0A6L5YRW8</accession>
<dbReference type="EMBL" id="VUNI01000015">
    <property type="protein sequence ID" value="MST75224.1"/>
    <property type="molecule type" value="Genomic_DNA"/>
</dbReference>
<feature type="chain" id="PRO_5026745393" evidence="2">
    <location>
        <begin position="24"/>
        <end position="539"/>
    </location>
</feature>
<dbReference type="GO" id="GO:0019251">
    <property type="term" value="P:anaerobic cobalamin biosynthetic process"/>
    <property type="evidence" value="ECO:0007669"/>
    <property type="project" value="InterPro"/>
</dbReference>
<feature type="region of interest" description="Disordered" evidence="1">
    <location>
        <begin position="25"/>
        <end position="46"/>
    </location>
</feature>
<dbReference type="PROSITE" id="PS51257">
    <property type="entry name" value="PROKAR_LIPOPROTEIN"/>
    <property type="match status" value="1"/>
</dbReference>
<keyword evidence="2" id="KW-0732">Signal</keyword>
<reference evidence="3 4" key="1">
    <citation type="submission" date="2019-08" db="EMBL/GenBank/DDBJ databases">
        <title>In-depth cultivation of the pig gut microbiome towards novel bacterial diversity and tailored functional studies.</title>
        <authorList>
            <person name="Wylensek D."/>
            <person name="Hitch T.C.A."/>
            <person name="Clavel T."/>
        </authorList>
    </citation>
    <scope>NUCLEOTIDE SEQUENCE [LARGE SCALE GENOMIC DNA]</scope>
    <source>
        <strain evidence="3 4">MUC/MUC-530-WT-4D</strain>
    </source>
</reference>
<dbReference type="Proteomes" id="UP000474024">
    <property type="component" value="Unassembled WGS sequence"/>
</dbReference>
<gene>
    <name evidence="3" type="ORF">FYJ75_09340</name>
</gene>
<dbReference type="AlphaFoldDB" id="A0A6L5YRW8"/>
<evidence type="ECO:0000313" key="4">
    <source>
        <dbReference type="Proteomes" id="UP000474024"/>
    </source>
</evidence>
<comment type="caution">
    <text evidence="3">The sequence shown here is derived from an EMBL/GenBank/DDBJ whole genome shotgun (WGS) entry which is preliminary data.</text>
</comment>
<evidence type="ECO:0000256" key="1">
    <source>
        <dbReference type="SAM" id="MobiDB-lite"/>
    </source>
</evidence>
<dbReference type="SUPFAM" id="SSF53800">
    <property type="entry name" value="Chelatase"/>
    <property type="match status" value="1"/>
</dbReference>
<feature type="region of interest" description="Disordered" evidence="1">
    <location>
        <begin position="91"/>
        <end position="114"/>
    </location>
</feature>
<dbReference type="InterPro" id="IPR010388">
    <property type="entry name" value="Anaerobic_Co-chelatase"/>
</dbReference>
<keyword evidence="4" id="KW-1185">Reference proteome</keyword>
<protein>
    <submittedName>
        <fullName evidence="3">Cobalt chelatase</fullName>
    </submittedName>
</protein>
<feature type="signal peptide" evidence="2">
    <location>
        <begin position="1"/>
        <end position="23"/>
    </location>
</feature>